<dbReference type="EMBL" id="AP019697">
    <property type="protein sequence ID" value="BBK24911.1"/>
    <property type="molecule type" value="Genomic_DNA"/>
</dbReference>
<dbReference type="KEGG" id="dho:Dia5BBH33_08460"/>
<dbReference type="AlphaFoldDB" id="A0A8D5A5L8"/>
<dbReference type="Proteomes" id="UP000320585">
    <property type="component" value="Chromosome"/>
</dbReference>
<dbReference type="Gene3D" id="3.40.630.190">
    <property type="entry name" value="LCP protein"/>
    <property type="match status" value="1"/>
</dbReference>
<reference evidence="4" key="1">
    <citation type="submission" date="2019-05" db="EMBL/GenBank/DDBJ databases">
        <title>Complete genome sequencing of Dialister sp. strain 5BBH33.</title>
        <authorList>
            <person name="Sakamoto M."/>
            <person name="Murakami T."/>
            <person name="Mori H."/>
        </authorList>
    </citation>
    <scope>NUCLEOTIDE SEQUENCE [LARGE SCALE GENOMIC DNA]</scope>
    <source>
        <strain evidence="4">5BBH33</strain>
    </source>
</reference>
<dbReference type="PANTHER" id="PTHR33392:SF6">
    <property type="entry name" value="POLYISOPRENYL-TEICHOIC ACID--PEPTIDOGLYCAN TEICHOIC ACID TRANSFERASE TAGU"/>
    <property type="match status" value="1"/>
</dbReference>
<protein>
    <submittedName>
        <fullName evidence="3">Transcriptional regulator</fullName>
    </submittedName>
</protein>
<evidence type="ECO:0000313" key="3">
    <source>
        <dbReference type="EMBL" id="BBK24911.1"/>
    </source>
</evidence>
<feature type="domain" description="Cell envelope-related transcriptional attenuator" evidence="2">
    <location>
        <begin position="68"/>
        <end position="214"/>
    </location>
</feature>
<evidence type="ECO:0000259" key="2">
    <source>
        <dbReference type="Pfam" id="PF03816"/>
    </source>
</evidence>
<name>A0A8D5A5L8_9FIRM</name>
<sequence length="293" mass="33100">MIRPDKKRKGKLKIGRILLAVLLCIACIFLGISAFSKIGFPGRILGQKDAGPSYYLVIGTYDKENTDADLILLVAWNEVNKKVSFISIPPNTQIGRPEGKSVLLNKTYSEGGAEETKSAIENLLHIRIDKYAVFNTSAFENLDTTEKGVNLYVEKDMSHFDKYGQPDINIRKGYQKLDGDQALGYLRFIDAQDGEIGRLQRQERLIKAYIASLQNNPSLYNWVEARYHWDSVDSDITSSEIAKIIYKVSGYESSDFKFIILPGEKQTKNAQKVWVMNPVEAQKIIAMTMEQDS</sequence>
<evidence type="ECO:0000256" key="1">
    <source>
        <dbReference type="ARBA" id="ARBA00006068"/>
    </source>
</evidence>
<dbReference type="InterPro" id="IPR050922">
    <property type="entry name" value="LytR/CpsA/Psr_CW_biosynth"/>
</dbReference>
<gene>
    <name evidence="3" type="ORF">Dia5BBH33_08460</name>
</gene>
<organism evidence="3 4">
    <name type="scientific">Dialister hominis</name>
    <dbReference type="NCBI Taxonomy" id="2582419"/>
    <lineage>
        <taxon>Bacteria</taxon>
        <taxon>Bacillati</taxon>
        <taxon>Bacillota</taxon>
        <taxon>Negativicutes</taxon>
        <taxon>Veillonellales</taxon>
        <taxon>Veillonellaceae</taxon>
        <taxon>Dialister</taxon>
    </lineage>
</organism>
<keyword evidence="4" id="KW-1185">Reference proteome</keyword>
<comment type="similarity">
    <text evidence="1">Belongs to the LytR/CpsA/Psr (LCP) family.</text>
</comment>
<dbReference type="PANTHER" id="PTHR33392">
    <property type="entry name" value="POLYISOPRENYL-TEICHOIC ACID--PEPTIDOGLYCAN TEICHOIC ACID TRANSFERASE TAGU"/>
    <property type="match status" value="1"/>
</dbReference>
<evidence type="ECO:0000313" key="4">
    <source>
        <dbReference type="Proteomes" id="UP000320585"/>
    </source>
</evidence>
<proteinExistence type="inferred from homology"/>
<dbReference type="NCBIfam" id="TIGR00350">
    <property type="entry name" value="lytR_cpsA_psr"/>
    <property type="match status" value="1"/>
</dbReference>
<accession>A0A8D5A5L8</accession>
<dbReference type="GeneID" id="92716067"/>
<dbReference type="InterPro" id="IPR004474">
    <property type="entry name" value="LytR_CpsA_psr"/>
</dbReference>
<dbReference type="RefSeq" id="WP_162501756.1">
    <property type="nucleotide sequence ID" value="NZ_AP019697.1"/>
</dbReference>
<dbReference type="Pfam" id="PF03816">
    <property type="entry name" value="LytR_cpsA_psr"/>
    <property type="match status" value="1"/>
</dbReference>